<dbReference type="EMBL" id="CP165734">
    <property type="protein sequence ID" value="XDV60958.1"/>
    <property type="molecule type" value="Genomic_DNA"/>
</dbReference>
<gene>
    <name evidence="1" type="ORF">AB8Z38_17820</name>
</gene>
<dbReference type="RefSeq" id="WP_369726301.1">
    <property type="nucleotide sequence ID" value="NZ_CP165734.1"/>
</dbReference>
<name>A0AB39XSU3_9BRAD</name>
<evidence type="ECO:0000313" key="1">
    <source>
        <dbReference type="EMBL" id="XDV60958.1"/>
    </source>
</evidence>
<dbReference type="AlphaFoldDB" id="A0AB39XSU3"/>
<sequence length="81" mass="9312">MTYIEFGAEIAQVKKKEARYLMHVHRRRAVLDHPGRHRCHQGVRLPDSERHLTTDNNGRFAAARTKAIADDRDRAVLIPAV</sequence>
<proteinExistence type="predicted"/>
<protein>
    <recommendedName>
        <fullName evidence="2">Transposase</fullName>
    </recommendedName>
</protein>
<organism evidence="1">
    <name type="scientific">Bradyrhizobium sp. LLZ17</name>
    <dbReference type="NCBI Taxonomy" id="3239388"/>
    <lineage>
        <taxon>Bacteria</taxon>
        <taxon>Pseudomonadati</taxon>
        <taxon>Pseudomonadota</taxon>
        <taxon>Alphaproteobacteria</taxon>
        <taxon>Hyphomicrobiales</taxon>
        <taxon>Nitrobacteraceae</taxon>
        <taxon>Bradyrhizobium</taxon>
    </lineage>
</organism>
<reference evidence="1" key="1">
    <citation type="submission" date="2024-08" db="EMBL/GenBank/DDBJ databases">
        <authorList>
            <person name="Chaddad Z."/>
            <person name="Lamrabet M."/>
            <person name="Bouhnik O."/>
            <person name="Alami S."/>
            <person name="Wipf D."/>
            <person name="Courty P.E."/>
            <person name="Missbah El Idrissi M."/>
        </authorList>
    </citation>
    <scope>NUCLEOTIDE SEQUENCE</scope>
    <source>
        <strain evidence="1">LLZ17</strain>
    </source>
</reference>
<evidence type="ECO:0008006" key="2">
    <source>
        <dbReference type="Google" id="ProtNLM"/>
    </source>
</evidence>
<accession>A0AB39XSU3</accession>